<accession>D3L8Z3</accession>
<evidence type="ECO:0000313" key="2">
    <source>
        <dbReference type="Proteomes" id="UP000003075"/>
    </source>
</evidence>
<name>D3L8Z3_OENOE</name>
<evidence type="ECO:0000313" key="1">
    <source>
        <dbReference type="EMBL" id="EFD88623.1"/>
    </source>
</evidence>
<dbReference type="AlphaFoldDB" id="D3L8Z3"/>
<organism evidence="1 2">
    <name type="scientific">Oenococcus oeni AWRIB429</name>
    <dbReference type="NCBI Taxonomy" id="655225"/>
    <lineage>
        <taxon>Bacteria</taxon>
        <taxon>Bacillati</taxon>
        <taxon>Bacillota</taxon>
        <taxon>Bacilli</taxon>
        <taxon>Lactobacillales</taxon>
        <taxon>Lactobacillaceae</taxon>
        <taxon>Oenococcus</taxon>
    </lineage>
</organism>
<reference evidence="1 2" key="1">
    <citation type="journal article" date="2010" name="Appl. Microbiol. Biotechnol.">
        <title>Genotypic diversity in Oenococcus oeni by high-density microarray comparative genome hybridization and whole genome sequencing.</title>
        <authorList>
            <person name="Borneman A.R."/>
            <person name="Bartowsky E.J."/>
            <person name="McCarthy J."/>
            <person name="Chambers P.J."/>
        </authorList>
    </citation>
    <scope>NUCLEOTIDE SEQUENCE [LARGE SCALE GENOMIC DNA]</scope>
    <source>
        <strain evidence="1 2">AWRIB429</strain>
    </source>
</reference>
<gene>
    <name evidence="1" type="ORF">AWRIB429_0823</name>
</gene>
<proteinExistence type="predicted"/>
<dbReference type="Proteomes" id="UP000003075">
    <property type="component" value="Unassembled WGS sequence"/>
</dbReference>
<comment type="caution">
    <text evidence="1">The sequence shown here is derived from an EMBL/GenBank/DDBJ whole genome shotgun (WGS) entry which is preliminary data.</text>
</comment>
<protein>
    <submittedName>
        <fullName evidence="1">Uncharacterized protein</fullName>
    </submittedName>
</protein>
<dbReference type="EMBL" id="ACSE01000015">
    <property type="protein sequence ID" value="EFD88623.1"/>
    <property type="molecule type" value="Genomic_DNA"/>
</dbReference>
<sequence length="41" mass="4763">MVFFKISPNTDIGSLWEKILLDEELLLNASRRNITILKSQD</sequence>